<gene>
    <name evidence="2" type="ORF">PCOR1329_LOCUS16175</name>
</gene>
<reference evidence="2" key="1">
    <citation type="submission" date="2023-10" db="EMBL/GenBank/DDBJ databases">
        <authorList>
            <person name="Chen Y."/>
            <person name="Shah S."/>
            <person name="Dougan E. K."/>
            <person name="Thang M."/>
            <person name="Chan C."/>
        </authorList>
    </citation>
    <scope>NUCLEOTIDE SEQUENCE [LARGE SCALE GENOMIC DNA]</scope>
</reference>
<evidence type="ECO:0000313" key="3">
    <source>
        <dbReference type="Proteomes" id="UP001189429"/>
    </source>
</evidence>
<evidence type="ECO:0000256" key="1">
    <source>
        <dbReference type="SAM" id="MobiDB-lite"/>
    </source>
</evidence>
<evidence type="ECO:0000313" key="2">
    <source>
        <dbReference type="EMBL" id="CAK0811637.1"/>
    </source>
</evidence>
<accession>A0ABN9QYY7</accession>
<dbReference type="EMBL" id="CAUYUJ010004944">
    <property type="protein sequence ID" value="CAK0811637.1"/>
    <property type="molecule type" value="Genomic_DNA"/>
</dbReference>
<feature type="compositionally biased region" description="Low complexity" evidence="1">
    <location>
        <begin position="1"/>
        <end position="18"/>
    </location>
</feature>
<feature type="non-terminal residue" evidence="2">
    <location>
        <position position="1"/>
    </location>
</feature>
<dbReference type="Proteomes" id="UP001189429">
    <property type="component" value="Unassembled WGS sequence"/>
</dbReference>
<feature type="compositionally biased region" description="Basic residues" evidence="1">
    <location>
        <begin position="47"/>
        <end position="61"/>
    </location>
</feature>
<keyword evidence="3" id="KW-1185">Reference proteome</keyword>
<feature type="region of interest" description="Disordered" evidence="1">
    <location>
        <begin position="1"/>
        <end position="88"/>
    </location>
</feature>
<sequence>TRSLSAAPVGRRPARPAALDFWAARAHRSGAQDPAAAAARTDGRGTRAGRGRRRRRTRRRGPLAGTARGAPCPAAARGGRAGASGVRPSSSCALRSALAFASSCVVTSTPSFTAPCSGVSPCLFRASIGAPRCSSRPAIST</sequence>
<feature type="compositionally biased region" description="Low complexity" evidence="1">
    <location>
        <begin position="62"/>
        <end position="88"/>
    </location>
</feature>
<proteinExistence type="predicted"/>
<protein>
    <submittedName>
        <fullName evidence="2">Uncharacterized protein</fullName>
    </submittedName>
</protein>
<organism evidence="2 3">
    <name type="scientific">Prorocentrum cordatum</name>
    <dbReference type="NCBI Taxonomy" id="2364126"/>
    <lineage>
        <taxon>Eukaryota</taxon>
        <taxon>Sar</taxon>
        <taxon>Alveolata</taxon>
        <taxon>Dinophyceae</taxon>
        <taxon>Prorocentrales</taxon>
        <taxon>Prorocentraceae</taxon>
        <taxon>Prorocentrum</taxon>
    </lineage>
</organism>
<name>A0ABN9QYY7_9DINO</name>
<comment type="caution">
    <text evidence="2">The sequence shown here is derived from an EMBL/GenBank/DDBJ whole genome shotgun (WGS) entry which is preliminary data.</text>
</comment>